<protein>
    <recommendedName>
        <fullName evidence="5">Cobalt-zinc-cadmium resistance protein</fullName>
    </recommendedName>
</protein>
<evidence type="ECO:0008006" key="5">
    <source>
        <dbReference type="Google" id="ProtNLM"/>
    </source>
</evidence>
<feature type="chain" id="PRO_5019063996" description="Cobalt-zinc-cadmium resistance protein" evidence="2">
    <location>
        <begin position="25"/>
        <end position="119"/>
    </location>
</feature>
<comment type="caution">
    <text evidence="3">The sequence shown here is derived from an EMBL/GenBank/DDBJ whole genome shotgun (WGS) entry which is preliminary data.</text>
</comment>
<feature type="region of interest" description="Disordered" evidence="1">
    <location>
        <begin position="37"/>
        <end position="67"/>
    </location>
</feature>
<accession>A0A418Y4I9</accession>
<keyword evidence="4" id="KW-1185">Reference proteome</keyword>
<evidence type="ECO:0000256" key="1">
    <source>
        <dbReference type="SAM" id="MobiDB-lite"/>
    </source>
</evidence>
<feature type="signal peptide" evidence="2">
    <location>
        <begin position="1"/>
        <end position="24"/>
    </location>
</feature>
<dbReference type="AlphaFoldDB" id="A0A418Y4I9"/>
<organism evidence="3 4">
    <name type="scientific">Massilia cavernae</name>
    <dbReference type="NCBI Taxonomy" id="2320864"/>
    <lineage>
        <taxon>Bacteria</taxon>
        <taxon>Pseudomonadati</taxon>
        <taxon>Pseudomonadota</taxon>
        <taxon>Betaproteobacteria</taxon>
        <taxon>Burkholderiales</taxon>
        <taxon>Oxalobacteraceae</taxon>
        <taxon>Telluria group</taxon>
        <taxon>Massilia</taxon>
    </lineage>
</organism>
<evidence type="ECO:0000313" key="4">
    <source>
        <dbReference type="Proteomes" id="UP000284006"/>
    </source>
</evidence>
<proteinExistence type="predicted"/>
<dbReference type="Proteomes" id="UP000284006">
    <property type="component" value="Unassembled WGS sequence"/>
</dbReference>
<dbReference type="EMBL" id="QYUP01000080">
    <property type="protein sequence ID" value="RJG20646.1"/>
    <property type="molecule type" value="Genomic_DNA"/>
</dbReference>
<name>A0A418Y4I9_9BURK</name>
<reference evidence="3 4" key="1">
    <citation type="submission" date="2018-09" db="EMBL/GenBank/DDBJ databases">
        <authorList>
            <person name="Zhu H."/>
        </authorList>
    </citation>
    <scope>NUCLEOTIDE SEQUENCE [LARGE SCALE GENOMIC DNA]</scope>
    <source>
        <strain evidence="3 4">K1S02-61</strain>
    </source>
</reference>
<keyword evidence="2" id="KW-0732">Signal</keyword>
<sequence length="119" mass="12998">MFKRCLMLIALAFTLQLSWGMVSAYCMHESGQASEHFGHHQHTHKCTTASADDDQPSPSKKAASHPDCATCTHGPMAAFAWTLEVAHPSPSNYAHASPLREQPAPYLGSPERPQWRAAA</sequence>
<feature type="region of interest" description="Disordered" evidence="1">
    <location>
        <begin position="90"/>
        <end position="119"/>
    </location>
</feature>
<evidence type="ECO:0000313" key="3">
    <source>
        <dbReference type="EMBL" id="RJG20646.1"/>
    </source>
</evidence>
<gene>
    <name evidence="3" type="ORF">D3872_08115</name>
</gene>
<evidence type="ECO:0000256" key="2">
    <source>
        <dbReference type="SAM" id="SignalP"/>
    </source>
</evidence>